<dbReference type="RefSeq" id="WP_115369314.1">
    <property type="nucleotide sequence ID" value="NZ_UGPZ01000002.1"/>
</dbReference>
<evidence type="ECO:0000313" key="4">
    <source>
        <dbReference type="Proteomes" id="UP000254133"/>
    </source>
</evidence>
<sequence>MKIALPLIALLLLTACPNHQEPANPIQSDNTQSKQNTAPLIEVTPQDNKKIQQETNKPKKTMTSDIFDNGFTIDDHPLLIEKISEQEFTKVLDNSLKIENSTVISGFDNIKNAKLALEGAIEVNENNLITKIHAKNGNTVNLLADFEFYNIDENTLSIIMDDGYSGISLNTGKFIGTYRLNSFASPNKLYRFSGTAYEGCAYPFVEKYINDEWIAIIRLDDIFNQTISKQDNQLEICGYQFGFFENNQTAYIKVTKNKETDDSDYYKIYFKFDEFTNSFDLTTIPQKTLPLEVAIDFDNYEQFTHLNKNQAKFFAGLYPTAKELVIFGKVSYNPNITSLIMTFSNTENEHELITHLINIDKNGNIIDTLNIAYDEIAESWSKTTSALQKEQITVTDFHDGDPTQENSCKIDDKGYFYLVDSKDFTQTNHSNDN</sequence>
<evidence type="ECO:0000256" key="1">
    <source>
        <dbReference type="SAM" id="MobiDB-lite"/>
    </source>
</evidence>
<organism evidence="3 4">
    <name type="scientific">Moraxella bovis</name>
    <dbReference type="NCBI Taxonomy" id="476"/>
    <lineage>
        <taxon>Bacteria</taxon>
        <taxon>Pseudomonadati</taxon>
        <taxon>Pseudomonadota</taxon>
        <taxon>Gammaproteobacteria</taxon>
        <taxon>Moraxellales</taxon>
        <taxon>Moraxellaceae</taxon>
        <taxon>Moraxella</taxon>
    </lineage>
</organism>
<name>A0A378PT76_MORBO</name>
<protein>
    <recommendedName>
        <fullName evidence="5">Lipoprotein</fullName>
    </recommendedName>
</protein>
<reference evidence="3 4" key="1">
    <citation type="submission" date="2018-06" db="EMBL/GenBank/DDBJ databases">
        <authorList>
            <consortium name="Pathogen Informatics"/>
            <person name="Doyle S."/>
        </authorList>
    </citation>
    <scope>NUCLEOTIDE SEQUENCE [LARGE SCALE GENOMIC DNA]</scope>
    <source>
        <strain evidence="3 4">NCTC9426</strain>
    </source>
</reference>
<feature type="region of interest" description="Disordered" evidence="1">
    <location>
        <begin position="39"/>
        <end position="63"/>
    </location>
</feature>
<feature type="chain" id="PRO_5016945422" description="Lipoprotein" evidence="2">
    <location>
        <begin position="21"/>
        <end position="433"/>
    </location>
</feature>
<evidence type="ECO:0008006" key="5">
    <source>
        <dbReference type="Google" id="ProtNLM"/>
    </source>
</evidence>
<accession>A0A378PT76</accession>
<keyword evidence="2" id="KW-0732">Signal</keyword>
<evidence type="ECO:0000313" key="3">
    <source>
        <dbReference type="EMBL" id="STY91501.1"/>
    </source>
</evidence>
<dbReference type="AlphaFoldDB" id="A0A378PT76"/>
<gene>
    <name evidence="3" type="ORF">NCTC9426_01559</name>
</gene>
<dbReference type="PROSITE" id="PS51257">
    <property type="entry name" value="PROKAR_LIPOPROTEIN"/>
    <property type="match status" value="1"/>
</dbReference>
<proteinExistence type="predicted"/>
<feature type="signal peptide" evidence="2">
    <location>
        <begin position="1"/>
        <end position="20"/>
    </location>
</feature>
<dbReference type="Proteomes" id="UP000254133">
    <property type="component" value="Unassembled WGS sequence"/>
</dbReference>
<dbReference type="EMBL" id="UGPZ01000002">
    <property type="protein sequence ID" value="STY91501.1"/>
    <property type="molecule type" value="Genomic_DNA"/>
</dbReference>
<evidence type="ECO:0000256" key="2">
    <source>
        <dbReference type="SAM" id="SignalP"/>
    </source>
</evidence>